<gene>
    <name evidence="3" type="ORF">GRF29_8g2513152</name>
</gene>
<sequence length="820" mass="94413">MWWARLTVTKQKDLRQLLKNHALAESFDRLLDFSGMWEPIQLGTLHRFHGLRCPEELLNYLNHISEIWSQIGPLAAHVDSATVQGLELRAPGVSKADLREILQNNEIFSSASEAERSEAIEMFKQTNCIIPSLRTFFENQKYLEPCSSILRRLLGRCEPKRSLQAGFGARYFGRDSFVMQHSEQRVVRLPYQESAALNSGWERKLGYVQLWMFCLRNFPEMTDMTPRLSPGRRKTEKKSNQALWHRLAILAWRLGFDTEEIRRLRDQDPDKTQVRELLQTIRPYHDMDHEACVDRIVDVLNSMDNVSNTVSTGRLTSSTRHPTSIRCGRPHYDDHEDDKENLFLPLLWQSGHVESEDIDVTSLFVKRDLLYAFFGKGLLESCPRFDAMTFDYEDLCSRSSVRRFAASEAELTVLQRDLQATQSLLEKADKNLEDMRICMLKVSSEKDALQTQLENEMQMGLRKEEIASELQRKLDHLDMNAAEASNLKLMVEVKDAKIAELTAEVFELKELGSRMQAKEDDVMTYKTELVVKEQLIMDLSEQLLQANTAKDEALERLRGRDKKIADLVAHSSNQKAANDINLEKLRTALNSEMENLKKAKNTEIEALRAGDDPDRYARGTAYRTSTFHHDYLCHSGNSSQDGSLPLSARDIKARKVFTYVDIKFWKGRSEWTCDRFNEDVAQERYGTVRRILELSNHDPNYLSIVHISIEDGFRAAQYWIPLEKAPYFVASIPEEFEAYVITQTTEGVPTPKRLTEPVNQFNAQSLRGICGKRGVCFIGEQTTWKNVLSSSRGKRKFRDETVSAKKPRDGNHPNHDGEER</sequence>
<evidence type="ECO:0000313" key="4">
    <source>
        <dbReference type="Proteomes" id="UP001280581"/>
    </source>
</evidence>
<feature type="coiled-coil region" evidence="1">
    <location>
        <begin position="467"/>
        <end position="556"/>
    </location>
</feature>
<dbReference type="Proteomes" id="UP001280581">
    <property type="component" value="Unassembled WGS sequence"/>
</dbReference>
<feature type="region of interest" description="Disordered" evidence="2">
    <location>
        <begin position="789"/>
        <end position="820"/>
    </location>
</feature>
<organism evidence="3 4">
    <name type="scientific">Pseudopithomyces chartarum</name>
    <dbReference type="NCBI Taxonomy" id="1892770"/>
    <lineage>
        <taxon>Eukaryota</taxon>
        <taxon>Fungi</taxon>
        <taxon>Dikarya</taxon>
        <taxon>Ascomycota</taxon>
        <taxon>Pezizomycotina</taxon>
        <taxon>Dothideomycetes</taxon>
        <taxon>Pleosporomycetidae</taxon>
        <taxon>Pleosporales</taxon>
        <taxon>Massarineae</taxon>
        <taxon>Didymosphaeriaceae</taxon>
        <taxon>Pseudopithomyces</taxon>
    </lineage>
</organism>
<evidence type="ECO:0000256" key="2">
    <source>
        <dbReference type="SAM" id="MobiDB-lite"/>
    </source>
</evidence>
<reference evidence="3 4" key="1">
    <citation type="submission" date="2021-02" db="EMBL/GenBank/DDBJ databases">
        <title>Genome assembly of Pseudopithomyces chartarum.</title>
        <authorList>
            <person name="Jauregui R."/>
            <person name="Singh J."/>
            <person name="Voisey C."/>
        </authorList>
    </citation>
    <scope>NUCLEOTIDE SEQUENCE [LARGE SCALE GENOMIC DNA]</scope>
    <source>
        <strain evidence="3 4">AGR01</strain>
    </source>
</reference>
<evidence type="ECO:0000256" key="1">
    <source>
        <dbReference type="SAM" id="Coils"/>
    </source>
</evidence>
<feature type="compositionally biased region" description="Basic and acidic residues" evidence="2">
    <location>
        <begin position="797"/>
        <end position="820"/>
    </location>
</feature>
<protein>
    <submittedName>
        <fullName evidence="3">Uncharacterized protein</fullName>
    </submittedName>
</protein>
<keyword evidence="4" id="KW-1185">Reference proteome</keyword>
<dbReference type="Pfam" id="PF12520">
    <property type="entry name" value="DUF3723"/>
    <property type="match status" value="1"/>
</dbReference>
<dbReference type="EMBL" id="WVTA01000002">
    <property type="protein sequence ID" value="KAK3216188.1"/>
    <property type="molecule type" value="Genomic_DNA"/>
</dbReference>
<evidence type="ECO:0000313" key="3">
    <source>
        <dbReference type="EMBL" id="KAK3216188.1"/>
    </source>
</evidence>
<proteinExistence type="predicted"/>
<name>A0AAN6RKV1_9PLEO</name>
<dbReference type="InterPro" id="IPR022198">
    <property type="entry name" value="DUF3723"/>
</dbReference>
<keyword evidence="1" id="KW-0175">Coiled coil</keyword>
<accession>A0AAN6RKV1</accession>
<dbReference type="AlphaFoldDB" id="A0AAN6RKV1"/>
<comment type="caution">
    <text evidence="3">The sequence shown here is derived from an EMBL/GenBank/DDBJ whole genome shotgun (WGS) entry which is preliminary data.</text>
</comment>